<sequence>MGTDLTLIKANPPLKDARYLGIYIRSRAGQSHVIKRAQQEITSITNALRHKKVTASQIAYVNNVVLMARLEYRLKTTLVSENQCQTLHNRMITLLKTKMRIIRSANNNIFTHQNMVGLVPLSQHLRTAQYSEFIIRINSRDWDGISTRIMLRNAQLRIGLQGCILVDHTELILKINLQNNFNFNLLKSFKDQISHYTQQWCRYVILDSDQKIFGKNPKGPIPNFFKYLEEIAIDQNLNGQRTLIERYQATIILTNKIISLTPSPPSRDGRRKEWIVTRDGDEYQFGKILKKNLTRFSYQHWIRQDNNNLITQCAGCSTNSTHIEDNPVCIKKEKYHKSTIIDVKRLTNNYQNTSTFEILTPVDLIKTRIITKPSLYENESPFVSLDILSYDLDIIKRTISSTLLITELSDILGCLEQFDNQEFHFFTDGSMDLNCINNEDVVVMGAGWILKNTDISFSCGIRFHPSSTRPELLAILIALLVAPSESRVHIHTDS</sequence>
<gene>
    <name evidence="2" type="ORF">CHRIB12_LOCUS1513</name>
</gene>
<dbReference type="OrthoDB" id="2346451at2759"/>
<comment type="caution">
    <text evidence="2">The sequence shown here is derived from an EMBL/GenBank/DDBJ whole genome shotgun (WGS) entry which is preliminary data.</text>
</comment>
<name>A0A915YQ16_9GLOM</name>
<dbReference type="GO" id="GO:0004523">
    <property type="term" value="F:RNA-DNA hybrid ribonuclease activity"/>
    <property type="evidence" value="ECO:0007669"/>
    <property type="project" value="InterPro"/>
</dbReference>
<dbReference type="Proteomes" id="UP000684084">
    <property type="component" value="Unassembled WGS sequence"/>
</dbReference>
<accession>A0A915YQ16</accession>
<reference evidence="2" key="1">
    <citation type="submission" date="2020-05" db="EMBL/GenBank/DDBJ databases">
        <authorList>
            <person name="Rincon C."/>
            <person name="Sanders R I."/>
            <person name="Robbins C."/>
            <person name="Chaturvedi A."/>
        </authorList>
    </citation>
    <scope>NUCLEOTIDE SEQUENCE</scope>
    <source>
        <strain evidence="2">CHB12</strain>
    </source>
</reference>
<evidence type="ECO:0000313" key="3">
    <source>
        <dbReference type="Proteomes" id="UP000684084"/>
    </source>
</evidence>
<evidence type="ECO:0000313" key="2">
    <source>
        <dbReference type="EMBL" id="CAB5310764.1"/>
    </source>
</evidence>
<dbReference type="GO" id="GO:0003676">
    <property type="term" value="F:nucleic acid binding"/>
    <property type="evidence" value="ECO:0007669"/>
    <property type="project" value="InterPro"/>
</dbReference>
<dbReference type="AlphaFoldDB" id="A0A915YQ16"/>
<dbReference type="InterPro" id="IPR002156">
    <property type="entry name" value="RNaseH_domain"/>
</dbReference>
<dbReference type="PROSITE" id="PS50879">
    <property type="entry name" value="RNASE_H_1"/>
    <property type="match status" value="1"/>
</dbReference>
<organism evidence="2 3">
    <name type="scientific">Rhizophagus irregularis</name>
    <dbReference type="NCBI Taxonomy" id="588596"/>
    <lineage>
        <taxon>Eukaryota</taxon>
        <taxon>Fungi</taxon>
        <taxon>Fungi incertae sedis</taxon>
        <taxon>Mucoromycota</taxon>
        <taxon>Glomeromycotina</taxon>
        <taxon>Glomeromycetes</taxon>
        <taxon>Glomerales</taxon>
        <taxon>Glomeraceae</taxon>
        <taxon>Rhizophagus</taxon>
    </lineage>
</organism>
<protein>
    <recommendedName>
        <fullName evidence="1">RNase H type-1 domain-containing protein</fullName>
    </recommendedName>
</protein>
<feature type="domain" description="RNase H type-1" evidence="1">
    <location>
        <begin position="419"/>
        <end position="494"/>
    </location>
</feature>
<dbReference type="VEuPathDB" id="FungiDB:RhiirFUN_005457"/>
<dbReference type="EMBL" id="CAGKOT010000002">
    <property type="protein sequence ID" value="CAB5310764.1"/>
    <property type="molecule type" value="Genomic_DNA"/>
</dbReference>
<proteinExistence type="predicted"/>
<evidence type="ECO:0000259" key="1">
    <source>
        <dbReference type="PROSITE" id="PS50879"/>
    </source>
</evidence>